<evidence type="ECO:0000256" key="1">
    <source>
        <dbReference type="ARBA" id="ARBA00003989"/>
    </source>
</evidence>
<dbReference type="RefSeq" id="WP_079711792.1">
    <property type="nucleotide sequence ID" value="NZ_FUZC01000002.1"/>
</dbReference>
<protein>
    <recommendedName>
        <fullName evidence="2">Curli production assembly/transport component CsgE</fullName>
    </recommendedName>
</protein>
<organism evidence="5 6">
    <name type="scientific">Salegentibacter salinarum</name>
    <dbReference type="NCBI Taxonomy" id="447422"/>
    <lineage>
        <taxon>Bacteria</taxon>
        <taxon>Pseudomonadati</taxon>
        <taxon>Bacteroidota</taxon>
        <taxon>Flavobacteriia</taxon>
        <taxon>Flavobacteriales</taxon>
        <taxon>Flavobacteriaceae</taxon>
        <taxon>Salegentibacter</taxon>
    </lineage>
</organism>
<gene>
    <name evidence="5" type="ORF">APR41_03125</name>
</gene>
<dbReference type="AlphaFoldDB" id="A0A2N0TXZ2"/>
<comment type="function">
    <text evidence="1">May be involved in the biogenesis of curli organelles.</text>
</comment>
<sequence length="248" mass="28839">MKIFVFVMCLCIPTILFSQNFNSRVEAIINTNDNKDDILEVTGIAQNKTDVSYGLRYELSVITSNPEFSNNSSKNSQSGFFTLGSYETTELSTTSVFIDPQMQTIILLLIYDEDDELVGTARKVYEASSVSRAAKNEKLSYKKENEGIQLYGLVTETTKTKPGKDFYDFFYQKYQLSQNPENKIIEIDEMISFGRTTRIMVKIENQIIFQFFSRPKLDYLEEMAENALQRVNRYFQDLRKQKQQIMQY</sequence>
<feature type="signal peptide" evidence="4">
    <location>
        <begin position="1"/>
        <end position="18"/>
    </location>
</feature>
<name>A0A2N0TXZ2_9FLAO</name>
<comment type="caution">
    <text evidence="5">The sequence shown here is derived from an EMBL/GenBank/DDBJ whole genome shotgun (WGS) entry which is preliminary data.</text>
</comment>
<evidence type="ECO:0000313" key="5">
    <source>
        <dbReference type="EMBL" id="PKD19613.1"/>
    </source>
</evidence>
<dbReference type="Pfam" id="PF10627">
    <property type="entry name" value="CsgE"/>
    <property type="match status" value="1"/>
</dbReference>
<dbReference type="STRING" id="447422.SAMN05660903_00638"/>
<keyword evidence="6" id="KW-1185">Reference proteome</keyword>
<reference evidence="5 6" key="1">
    <citation type="submission" date="2015-10" db="EMBL/GenBank/DDBJ databases">
        <title>Draft genome sequence of Salegentibacter salinarum KCTC 12975.</title>
        <authorList>
            <person name="Lin W."/>
            <person name="Zheng Q."/>
        </authorList>
    </citation>
    <scope>NUCLEOTIDE SEQUENCE [LARGE SCALE GENOMIC DNA]</scope>
    <source>
        <strain evidence="5 6">KCTC 12975</strain>
    </source>
</reference>
<dbReference type="InterPro" id="IPR053722">
    <property type="entry name" value="Curli_assembly_CsgC/AgfC"/>
</dbReference>
<keyword evidence="3 4" id="KW-0732">Signal</keyword>
<evidence type="ECO:0000313" key="6">
    <source>
        <dbReference type="Proteomes" id="UP000232673"/>
    </source>
</evidence>
<dbReference type="OrthoDB" id="1524955at2"/>
<dbReference type="Proteomes" id="UP000232673">
    <property type="component" value="Unassembled WGS sequence"/>
</dbReference>
<evidence type="ECO:0000256" key="3">
    <source>
        <dbReference type="ARBA" id="ARBA00022729"/>
    </source>
</evidence>
<evidence type="ECO:0000256" key="4">
    <source>
        <dbReference type="SAM" id="SignalP"/>
    </source>
</evidence>
<proteinExistence type="predicted"/>
<dbReference type="InterPro" id="IPR018900">
    <property type="entry name" value="Curli_CsgE"/>
</dbReference>
<evidence type="ECO:0000256" key="2">
    <source>
        <dbReference type="ARBA" id="ARBA00014024"/>
    </source>
</evidence>
<dbReference type="EMBL" id="LKTS01000012">
    <property type="protein sequence ID" value="PKD19613.1"/>
    <property type="molecule type" value="Genomic_DNA"/>
</dbReference>
<dbReference type="Gene3D" id="2.60.40.2420">
    <property type="match status" value="1"/>
</dbReference>
<feature type="chain" id="PRO_5014896826" description="Curli production assembly/transport component CsgE" evidence="4">
    <location>
        <begin position="19"/>
        <end position="248"/>
    </location>
</feature>
<accession>A0A2N0TXZ2</accession>